<dbReference type="GeneID" id="34554492"/>
<dbReference type="SUPFAM" id="SSF52540">
    <property type="entry name" value="P-loop containing nucleoside triphosphate hydrolases"/>
    <property type="match status" value="1"/>
</dbReference>
<evidence type="ECO:0000259" key="3">
    <source>
        <dbReference type="Pfam" id="PF24883"/>
    </source>
</evidence>
<feature type="region of interest" description="Disordered" evidence="2">
    <location>
        <begin position="276"/>
        <end position="317"/>
    </location>
</feature>
<evidence type="ECO:0000256" key="1">
    <source>
        <dbReference type="ARBA" id="ARBA00022737"/>
    </source>
</evidence>
<sequence length="845" mass="95042">MSGLEALGLACNIFQVISFGRETASLVKRVYRDGSVDDALEANAKDLAQLASHVQTLEVPKTPSKQEHQLLEIAKKCQAVARDLTEEIAFIVGHKKKGSLAATIKVAAKANWRKRRLDTMERKLNDAERLMQSGLLGRICHKTDAMHLDLKSLDINLQHFLQQYQQGHRDASELISTEMFRTRDHVTVESQKATAKIQSMVDQQSAQFGRIIRDSNQKVSTTMAALSLDRDREAKRERFLASFKFPGMNERRNQVNESCKGTFQWIFADDMGFLGESDDESDQTDTESEDYETSTDSQDGASDWTDDSAEQSSTTDEDAGIRWDSFIDWLKSGSPVFWCSGKPGSGKSTLMRYIISDRRTRSALEVWSPSALLVSHFFWRPGSLMQQSIRGMFCSLLHQLLAGDLSALDRSISDCSSAGQRDSDTDWSTRELRELCFDTIKRCNRPICLFLDGLDEVSPEDGVVRLIEDIYALSAIPNVKICVSSRPEYLIEKYFGHGSYPSIRLQDLTNMDLRTYAESHNKFPPGFKIRDQWGQTSDPIDIIVNKAEGVFLWLCLAIQSLNRGLEHDNNSDDMEQRIQSLPASLSDLYKDMWKRLNDDQPLYRQRAALYFGLVIAKEGLVKSNDGLPFESGLNVFDMMLLANSMADHVLDQHGQMVKPDILLTACRKAQSEVLIRCAGLLELSKSGDSVAIYDALGISLAPESENLLKLLGGTCRAHCEHEARAICFEKHGSDRDQPDVYVDISPEDSEYFCKHSIKRLLSDPLRSMSNRVGGSSKLEGFGKMIEDVVGRSVLTKKKIQDHLIDLGLGERVVYVDDDGVRYPRDVAKTMAPEWMPLLFDDRGDI</sequence>
<dbReference type="InterPro" id="IPR056884">
    <property type="entry name" value="NPHP3-like_N"/>
</dbReference>
<dbReference type="PANTHER" id="PTHR10039">
    <property type="entry name" value="AMELOGENIN"/>
    <property type="match status" value="1"/>
</dbReference>
<dbReference type="InterPro" id="IPR027417">
    <property type="entry name" value="P-loop_NTPase"/>
</dbReference>
<comment type="caution">
    <text evidence="4">The sequence shown here is derived from an EMBL/GenBank/DDBJ whole genome shotgun (WGS) entry which is preliminary data.</text>
</comment>
<dbReference type="OrthoDB" id="5086500at2759"/>
<keyword evidence="1" id="KW-0677">Repeat</keyword>
<evidence type="ECO:0000313" key="5">
    <source>
        <dbReference type="Proteomes" id="UP000176998"/>
    </source>
</evidence>
<accession>A0A1G4BPP4</accession>
<name>A0A1G4BPP4_9PEZI</name>
<feature type="domain" description="Nephrocystin 3-like N-terminal" evidence="3">
    <location>
        <begin position="324"/>
        <end position="486"/>
    </location>
</feature>
<dbReference type="EMBL" id="MJBS01000007">
    <property type="protein sequence ID" value="OHF03273.1"/>
    <property type="molecule type" value="Genomic_DNA"/>
</dbReference>
<keyword evidence="5" id="KW-1185">Reference proteome</keyword>
<gene>
    <name evidence="4" type="ORF">CORC01_01326</name>
</gene>
<organism evidence="4 5">
    <name type="scientific">Colletotrichum orchidophilum</name>
    <dbReference type="NCBI Taxonomy" id="1209926"/>
    <lineage>
        <taxon>Eukaryota</taxon>
        <taxon>Fungi</taxon>
        <taxon>Dikarya</taxon>
        <taxon>Ascomycota</taxon>
        <taxon>Pezizomycotina</taxon>
        <taxon>Sordariomycetes</taxon>
        <taxon>Hypocreomycetidae</taxon>
        <taxon>Glomerellales</taxon>
        <taxon>Glomerellaceae</taxon>
        <taxon>Colletotrichum</taxon>
    </lineage>
</organism>
<proteinExistence type="predicted"/>
<feature type="compositionally biased region" description="Acidic residues" evidence="2">
    <location>
        <begin position="276"/>
        <end position="293"/>
    </location>
</feature>
<dbReference type="STRING" id="1209926.A0A1G4BPP4"/>
<dbReference type="Proteomes" id="UP000176998">
    <property type="component" value="Unassembled WGS sequence"/>
</dbReference>
<dbReference type="RefSeq" id="XP_022480410.1">
    <property type="nucleotide sequence ID" value="XM_022612982.1"/>
</dbReference>
<reference evidence="4 5" key="1">
    <citation type="submission" date="2016-09" db="EMBL/GenBank/DDBJ databases">
        <authorList>
            <person name="Capua I."/>
            <person name="De Benedictis P."/>
            <person name="Joannis T."/>
            <person name="Lombin L.H."/>
            <person name="Cattoli G."/>
        </authorList>
    </citation>
    <scope>NUCLEOTIDE SEQUENCE [LARGE SCALE GENOMIC DNA]</scope>
    <source>
        <strain evidence="4 5">IMI 309357</strain>
    </source>
</reference>
<evidence type="ECO:0000256" key="2">
    <source>
        <dbReference type="SAM" id="MobiDB-lite"/>
    </source>
</evidence>
<dbReference type="PANTHER" id="PTHR10039:SF5">
    <property type="entry name" value="NACHT DOMAIN-CONTAINING PROTEIN"/>
    <property type="match status" value="1"/>
</dbReference>
<dbReference type="Pfam" id="PF24883">
    <property type="entry name" value="NPHP3_N"/>
    <property type="match status" value="1"/>
</dbReference>
<dbReference type="AlphaFoldDB" id="A0A1G4BPP4"/>
<protein>
    <recommendedName>
        <fullName evidence="3">Nephrocystin 3-like N-terminal domain-containing protein</fullName>
    </recommendedName>
</protein>
<dbReference type="Gene3D" id="3.40.50.300">
    <property type="entry name" value="P-loop containing nucleotide triphosphate hydrolases"/>
    <property type="match status" value="1"/>
</dbReference>
<evidence type="ECO:0000313" key="4">
    <source>
        <dbReference type="EMBL" id="OHF03273.1"/>
    </source>
</evidence>